<dbReference type="Pfam" id="PF01739">
    <property type="entry name" value="CheR"/>
    <property type="match status" value="1"/>
</dbReference>
<keyword evidence="2" id="KW-0489">Methyltransferase</keyword>
<reference evidence="2 3" key="1">
    <citation type="submission" date="2019-11" db="EMBL/GenBank/DDBJ databases">
        <authorList>
            <person name="Dong K."/>
        </authorList>
    </citation>
    <scope>NUCLEOTIDE SEQUENCE [LARGE SCALE GENOMIC DNA]</scope>
    <source>
        <strain evidence="2 3">NBRC 111993</strain>
    </source>
</reference>
<dbReference type="EMBL" id="WMIE01000012">
    <property type="protein sequence ID" value="MTH79206.1"/>
    <property type="molecule type" value="Genomic_DNA"/>
</dbReference>
<accession>A0A6L6JCH7</accession>
<comment type="caution">
    <text evidence="2">The sequence shown here is derived from an EMBL/GenBank/DDBJ whole genome shotgun (WGS) entry which is preliminary data.</text>
</comment>
<dbReference type="InterPro" id="IPR000780">
    <property type="entry name" value="CheR_MeTrfase"/>
</dbReference>
<keyword evidence="3" id="KW-1185">Reference proteome</keyword>
<protein>
    <submittedName>
        <fullName evidence="2">Protein-glutamate O-methyltransferase CheR</fullName>
    </submittedName>
</protein>
<dbReference type="PANTHER" id="PTHR24422:SF8">
    <property type="entry name" value="CHEMOTAXIS PROTEIN"/>
    <property type="match status" value="1"/>
</dbReference>
<dbReference type="RefSeq" id="WP_155096566.1">
    <property type="nucleotide sequence ID" value="NZ_WMIE01000012.1"/>
</dbReference>
<dbReference type="SUPFAM" id="SSF47757">
    <property type="entry name" value="Chemotaxis receptor methyltransferase CheR, N-terminal domain"/>
    <property type="match status" value="1"/>
</dbReference>
<dbReference type="SUPFAM" id="SSF53335">
    <property type="entry name" value="S-adenosyl-L-methionine-dependent methyltransferases"/>
    <property type="match status" value="1"/>
</dbReference>
<dbReference type="Proteomes" id="UP000478183">
    <property type="component" value="Unassembled WGS sequence"/>
</dbReference>
<dbReference type="GO" id="GO:0008757">
    <property type="term" value="F:S-adenosylmethionine-dependent methyltransferase activity"/>
    <property type="evidence" value="ECO:0007669"/>
    <property type="project" value="InterPro"/>
</dbReference>
<dbReference type="PANTHER" id="PTHR24422">
    <property type="entry name" value="CHEMOTAXIS PROTEIN METHYLTRANSFERASE"/>
    <property type="match status" value="1"/>
</dbReference>
<evidence type="ECO:0000259" key="1">
    <source>
        <dbReference type="PROSITE" id="PS50123"/>
    </source>
</evidence>
<sequence length="289" mass="32226">MDAEVSAFADAVFERHGYDFRGYRHGALANRLHNLCAKLQLDSIPDLTEWTLRHPDRIRFVVDQITVPVTDLFREPETFAEVKRYVFPMLTSFSTLTIWHAGCSSGQEVYSLAILLHEAGLYARSRIFASDISGEMLRMAARGHVPADQVEDAEKRYRQSGGAQNLTSYFSKSGDTARIDPAMISNITFIEHNLATDGVFCEANLIFCRNVLIYFDRALQNRALGLFSDSLIRGGYLCLGSREKPVGTGATFVREQGCNLVYRPVTKARAQIGGLYDAGIAHRDRSGST</sequence>
<gene>
    <name evidence="2" type="ORF">GL286_15895</name>
</gene>
<dbReference type="GO" id="GO:0032259">
    <property type="term" value="P:methylation"/>
    <property type="evidence" value="ECO:0007669"/>
    <property type="project" value="UniProtKB-KW"/>
</dbReference>
<keyword evidence="2" id="KW-0808">Transferase</keyword>
<dbReference type="InterPro" id="IPR050903">
    <property type="entry name" value="Bact_Chemotaxis_MeTrfase"/>
</dbReference>
<dbReference type="SMART" id="SM00138">
    <property type="entry name" value="MeTrc"/>
    <property type="match status" value="1"/>
</dbReference>
<dbReference type="PROSITE" id="PS50123">
    <property type="entry name" value="CHER"/>
    <property type="match status" value="1"/>
</dbReference>
<dbReference type="InterPro" id="IPR029063">
    <property type="entry name" value="SAM-dependent_MTases_sf"/>
</dbReference>
<evidence type="ECO:0000313" key="3">
    <source>
        <dbReference type="Proteomes" id="UP000478183"/>
    </source>
</evidence>
<organism evidence="2 3">
    <name type="scientific">Paracoccus aestuariivivens</name>
    <dbReference type="NCBI Taxonomy" id="1820333"/>
    <lineage>
        <taxon>Bacteria</taxon>
        <taxon>Pseudomonadati</taxon>
        <taxon>Pseudomonadota</taxon>
        <taxon>Alphaproteobacteria</taxon>
        <taxon>Rhodobacterales</taxon>
        <taxon>Paracoccaceae</taxon>
        <taxon>Paracoccus</taxon>
    </lineage>
</organism>
<feature type="domain" description="CheR-type methyltransferase" evidence="1">
    <location>
        <begin position="1"/>
        <end position="243"/>
    </location>
</feature>
<evidence type="ECO:0000313" key="2">
    <source>
        <dbReference type="EMBL" id="MTH79206.1"/>
    </source>
</evidence>
<dbReference type="PRINTS" id="PR00996">
    <property type="entry name" value="CHERMTFRASE"/>
</dbReference>
<name>A0A6L6JCH7_9RHOB</name>
<dbReference type="OrthoDB" id="9816309at2"/>
<dbReference type="Gene3D" id="3.40.50.150">
    <property type="entry name" value="Vaccinia Virus protein VP39"/>
    <property type="match status" value="1"/>
</dbReference>
<proteinExistence type="predicted"/>
<dbReference type="InterPro" id="IPR022642">
    <property type="entry name" value="CheR_C"/>
</dbReference>
<dbReference type="AlphaFoldDB" id="A0A6L6JCH7"/>